<evidence type="ECO:0000313" key="2">
    <source>
        <dbReference type="Proteomes" id="UP000438476"/>
    </source>
</evidence>
<sequence>MMGFYPASGSLASRDLTREKVPLGDADFALDFAHGWYRSGSHLTRDFAIPLSGNLIVNGDFSDGLNGWGINDEGTSVTSVVDGRARMYAPDGDYAILAQDPAGLPVGSRFVLSVDAETLTGGAAYLQFSASKSIVKILDGGFETYDIRTAGSLGFKRISVGNPNDVYLENVVLKRVSATSYRAGECWDIDANGRLHHFKSHEPVILPGRGALFYGPLTAMASQTFTPFNLPSTCTKTALPPDDVFLSPVRLASEGYSYSRTSTERATLPDGVSIFAIGAIIEFGSSGQARLQWYDDSQSPGDNARVQFSSNGATQLFQGSVTSVLDAAFIELADGKTLIWATFENTSEFQDATFGVGPESNVVGEYVDLYALWMTPGSSPFPIIPTFGTAASITAQELAYDSPITEDDDFVLWIEADPFEVGGSQVLGQFDDGTLNNRVVLLWLPDGRPAFRVFSEGVQLTAGVVNDGRSAVGVKSILALSRQGGVYRVGNCQEGSFWWSNPATESWPSGISSISLGQQSSGSLPALSNIQRVMFRRGTFSRAEIEDMVEGSLS</sequence>
<dbReference type="AlphaFoldDB" id="A0A6I4T8P3"/>
<dbReference type="RefSeq" id="WP_160736677.1">
    <property type="nucleotide sequence ID" value="NZ_WTYT01000004.1"/>
</dbReference>
<proteinExistence type="predicted"/>
<dbReference type="OrthoDB" id="8840868at2"/>
<dbReference type="SUPFAM" id="SSF49785">
    <property type="entry name" value="Galactose-binding domain-like"/>
    <property type="match status" value="1"/>
</dbReference>
<accession>A0A6I4T8P3</accession>
<dbReference type="InterPro" id="IPR008979">
    <property type="entry name" value="Galactose-bd-like_sf"/>
</dbReference>
<dbReference type="Proteomes" id="UP000438476">
    <property type="component" value="Unassembled WGS sequence"/>
</dbReference>
<name>A0A6I4T8P3_9SPHN</name>
<keyword evidence="2" id="KW-1185">Reference proteome</keyword>
<gene>
    <name evidence="1" type="ORF">GRI91_10825</name>
</gene>
<evidence type="ECO:0000313" key="1">
    <source>
        <dbReference type="EMBL" id="MXO66250.1"/>
    </source>
</evidence>
<protein>
    <submittedName>
        <fullName evidence="1">Uncharacterized protein</fullName>
    </submittedName>
</protein>
<comment type="caution">
    <text evidence="1">The sequence shown here is derived from an EMBL/GenBank/DDBJ whole genome shotgun (WGS) entry which is preliminary data.</text>
</comment>
<organism evidence="1 2">
    <name type="scientific">Altericroceibacterium endophyticum</name>
    <dbReference type="NCBI Taxonomy" id="1808508"/>
    <lineage>
        <taxon>Bacteria</taxon>
        <taxon>Pseudomonadati</taxon>
        <taxon>Pseudomonadota</taxon>
        <taxon>Alphaproteobacteria</taxon>
        <taxon>Sphingomonadales</taxon>
        <taxon>Erythrobacteraceae</taxon>
        <taxon>Altericroceibacterium</taxon>
    </lineage>
</organism>
<reference evidence="1 2" key="1">
    <citation type="submission" date="2019-12" db="EMBL/GenBank/DDBJ databases">
        <title>Genomic-based taxomic classification of the family Erythrobacteraceae.</title>
        <authorList>
            <person name="Xu L."/>
        </authorList>
    </citation>
    <scope>NUCLEOTIDE SEQUENCE [LARGE SCALE GENOMIC DNA]</scope>
    <source>
        <strain evidence="1 2">LMG 29518</strain>
    </source>
</reference>
<dbReference type="EMBL" id="WTYT01000004">
    <property type="protein sequence ID" value="MXO66250.1"/>
    <property type="molecule type" value="Genomic_DNA"/>
</dbReference>
<dbReference type="Gene3D" id="2.60.120.260">
    <property type="entry name" value="Galactose-binding domain-like"/>
    <property type="match status" value="1"/>
</dbReference>